<organism evidence="5 6">
    <name type="scientific">Verrucomicrobia subdivision 6 bacterium BACL9 MAG-120820-bin42</name>
    <dbReference type="NCBI Taxonomy" id="1655634"/>
    <lineage>
        <taxon>Bacteria</taxon>
        <taxon>Pseudomonadati</taxon>
        <taxon>Verrucomicrobiota</taxon>
        <taxon>Verrucomicrobiia</taxon>
        <taxon>Verrucomicrobiales</taxon>
        <taxon>Verrucomicrobia subdivision 6</taxon>
    </lineage>
</organism>
<dbReference type="EC" id="3.6.1.9" evidence="4"/>
<evidence type="ECO:0000313" key="6">
    <source>
        <dbReference type="Proteomes" id="UP000051557"/>
    </source>
</evidence>
<dbReference type="AlphaFoldDB" id="A0A0R2X706"/>
<keyword evidence="3 4" id="KW-0546">Nucleotide metabolism</keyword>
<comment type="catalytic activity">
    <reaction evidence="4">
        <text>dTTP + H2O = dTMP + diphosphate + H(+)</text>
        <dbReference type="Rhea" id="RHEA:28534"/>
        <dbReference type="ChEBI" id="CHEBI:15377"/>
        <dbReference type="ChEBI" id="CHEBI:15378"/>
        <dbReference type="ChEBI" id="CHEBI:33019"/>
        <dbReference type="ChEBI" id="CHEBI:37568"/>
        <dbReference type="ChEBI" id="CHEBI:63528"/>
        <dbReference type="EC" id="3.6.1.9"/>
    </reaction>
</comment>
<evidence type="ECO:0000313" key="5">
    <source>
        <dbReference type="EMBL" id="KRP31767.1"/>
    </source>
</evidence>
<comment type="caution">
    <text evidence="5">The sequence shown here is derived from an EMBL/GenBank/DDBJ whole genome shotgun (WGS) entry which is preliminary data.</text>
</comment>
<dbReference type="Gene3D" id="3.90.950.10">
    <property type="match status" value="1"/>
</dbReference>
<dbReference type="EMBL" id="LIDM01000251">
    <property type="protein sequence ID" value="KRP31767.1"/>
    <property type="molecule type" value="Genomic_DNA"/>
</dbReference>
<dbReference type="InterPro" id="IPR029001">
    <property type="entry name" value="ITPase-like_fam"/>
</dbReference>
<evidence type="ECO:0000256" key="3">
    <source>
        <dbReference type="ARBA" id="ARBA00023080"/>
    </source>
</evidence>
<feature type="site" description="Important for substrate specificity" evidence="4">
    <location>
        <position position="156"/>
    </location>
</feature>
<sequence>MRLILASTSPRRADLLRESGISFRVERPEVEEWVAEDFPEVSPGELARVNARRKAKAVAERHPDKPVLAADTLVVCESRVLGKPADEKMAEQMLSWLSGRTHEVITATVLILPGGKKTREAVVRTRVRFRNLAAEDVRSYVREVEVLDKAGAYALQDGGDRIVEQVEGSRSNVIGLPMETVLPWCEDLVGKESTF</sequence>
<gene>
    <name evidence="5" type="ORF">ABS32_06100</name>
</gene>
<keyword evidence="4" id="KW-0963">Cytoplasm</keyword>
<evidence type="ECO:0000256" key="2">
    <source>
        <dbReference type="ARBA" id="ARBA00022801"/>
    </source>
</evidence>
<dbReference type="GO" id="GO:0005737">
    <property type="term" value="C:cytoplasm"/>
    <property type="evidence" value="ECO:0007669"/>
    <property type="project" value="UniProtKB-SubCell"/>
</dbReference>
<dbReference type="InterPro" id="IPR003697">
    <property type="entry name" value="Maf-like"/>
</dbReference>
<comment type="catalytic activity">
    <reaction evidence="4">
        <text>UTP + H2O = UMP + diphosphate + H(+)</text>
        <dbReference type="Rhea" id="RHEA:29395"/>
        <dbReference type="ChEBI" id="CHEBI:15377"/>
        <dbReference type="ChEBI" id="CHEBI:15378"/>
        <dbReference type="ChEBI" id="CHEBI:33019"/>
        <dbReference type="ChEBI" id="CHEBI:46398"/>
        <dbReference type="ChEBI" id="CHEBI:57865"/>
        <dbReference type="EC" id="3.6.1.9"/>
    </reaction>
</comment>
<dbReference type="HAMAP" id="MF_00528">
    <property type="entry name" value="Maf"/>
    <property type="match status" value="1"/>
</dbReference>
<dbReference type="Pfam" id="PF02545">
    <property type="entry name" value="Maf"/>
    <property type="match status" value="1"/>
</dbReference>
<dbReference type="Proteomes" id="UP000051557">
    <property type="component" value="Unassembled WGS sequence"/>
</dbReference>
<comment type="cofactor">
    <cofactor evidence="1 4">
        <name>a divalent metal cation</name>
        <dbReference type="ChEBI" id="CHEBI:60240"/>
    </cofactor>
</comment>
<dbReference type="PIRSF" id="PIRSF006305">
    <property type="entry name" value="Maf"/>
    <property type="match status" value="1"/>
</dbReference>
<dbReference type="PANTHER" id="PTHR43213">
    <property type="entry name" value="BIFUNCTIONAL DTTP/UTP PYROPHOSPHATASE/METHYLTRANSFERASE PROTEIN-RELATED"/>
    <property type="match status" value="1"/>
</dbReference>
<dbReference type="CDD" id="cd00555">
    <property type="entry name" value="Maf"/>
    <property type="match status" value="1"/>
</dbReference>
<accession>A0A0R2X706</accession>
<comment type="similarity">
    <text evidence="4">Belongs to the Maf family. YhdE subfamily.</text>
</comment>
<reference evidence="5 6" key="1">
    <citation type="submission" date="2015-10" db="EMBL/GenBank/DDBJ databases">
        <title>Metagenome-Assembled Genomes uncover a global brackish microbiome.</title>
        <authorList>
            <person name="Hugerth L.W."/>
            <person name="Larsson J."/>
            <person name="Alneberg J."/>
            <person name="Lindh M.V."/>
            <person name="Legrand C."/>
            <person name="Pinhassi J."/>
            <person name="Andersson A.F."/>
        </authorList>
    </citation>
    <scope>NUCLEOTIDE SEQUENCE [LARGE SCALE GENOMIC DNA]</scope>
    <source>
        <strain evidence="5">BACL9 MAG-120820-bin42</strain>
    </source>
</reference>
<feature type="active site" description="Proton acceptor" evidence="4">
    <location>
        <position position="71"/>
    </location>
</feature>
<keyword evidence="2 4" id="KW-0378">Hydrolase</keyword>
<evidence type="ECO:0000256" key="1">
    <source>
        <dbReference type="ARBA" id="ARBA00001968"/>
    </source>
</evidence>
<dbReference type="SUPFAM" id="SSF52972">
    <property type="entry name" value="ITPase-like"/>
    <property type="match status" value="1"/>
</dbReference>
<feature type="site" description="Important for substrate specificity" evidence="4">
    <location>
        <position position="72"/>
    </location>
</feature>
<dbReference type="GO" id="GO:0036218">
    <property type="term" value="F:dTTP diphosphatase activity"/>
    <property type="evidence" value="ECO:0007669"/>
    <property type="project" value="RHEA"/>
</dbReference>
<comment type="subcellular location">
    <subcellularLocation>
        <location evidence="4">Cytoplasm</location>
    </subcellularLocation>
</comment>
<dbReference type="PANTHER" id="PTHR43213:SF5">
    <property type="entry name" value="BIFUNCTIONAL DTTP_UTP PYROPHOSPHATASE_METHYLTRANSFERASE PROTEIN-RELATED"/>
    <property type="match status" value="1"/>
</dbReference>
<protein>
    <recommendedName>
        <fullName evidence="4">dTTP/UTP pyrophosphatase</fullName>
        <shortName evidence="4">dTTPase/UTPase</shortName>
        <ecNumber evidence="4">3.6.1.9</ecNumber>
    </recommendedName>
    <alternativeName>
        <fullName evidence="4">Nucleoside triphosphate pyrophosphatase</fullName>
    </alternativeName>
    <alternativeName>
        <fullName evidence="4">Nucleotide pyrophosphatase</fullName>
        <shortName evidence="4">Nucleotide PPase</shortName>
    </alternativeName>
</protein>
<evidence type="ECO:0000256" key="4">
    <source>
        <dbReference type="HAMAP-Rule" id="MF_00528"/>
    </source>
</evidence>
<dbReference type="GO" id="GO:0036221">
    <property type="term" value="F:UTP diphosphatase activity"/>
    <property type="evidence" value="ECO:0007669"/>
    <property type="project" value="RHEA"/>
</dbReference>
<feature type="site" description="Important for substrate specificity" evidence="4">
    <location>
        <position position="11"/>
    </location>
</feature>
<proteinExistence type="inferred from homology"/>
<comment type="caution">
    <text evidence="4">Lacks conserved residue(s) required for the propagation of feature annotation.</text>
</comment>
<dbReference type="GO" id="GO:0009117">
    <property type="term" value="P:nucleotide metabolic process"/>
    <property type="evidence" value="ECO:0007669"/>
    <property type="project" value="UniProtKB-KW"/>
</dbReference>
<dbReference type="NCBIfam" id="TIGR00172">
    <property type="entry name" value="maf"/>
    <property type="match status" value="1"/>
</dbReference>
<comment type="function">
    <text evidence="4">Nucleoside triphosphate pyrophosphatase that hydrolyzes dTTP and UTP. May have a dual role in cell division arrest and in preventing the incorporation of modified nucleotides into cellular nucleic acids.</text>
</comment>
<name>A0A0R2X706_9BACT</name>